<gene>
    <name evidence="1" type="ORF">WA1_12560</name>
</gene>
<evidence type="ECO:0000313" key="2">
    <source>
        <dbReference type="Proteomes" id="UP000076925"/>
    </source>
</evidence>
<proteinExistence type="predicted"/>
<dbReference type="EMBL" id="ANNX02000016">
    <property type="protein sequence ID" value="KYC42938.1"/>
    <property type="molecule type" value="Genomic_DNA"/>
</dbReference>
<evidence type="ECO:0000313" key="1">
    <source>
        <dbReference type="EMBL" id="KYC42938.1"/>
    </source>
</evidence>
<dbReference type="AlphaFoldDB" id="A0A139XE25"/>
<dbReference type="OrthoDB" id="8607264at2"/>
<dbReference type="InterPro" id="IPR009387">
    <property type="entry name" value="HigB-2"/>
</dbReference>
<organism evidence="1 2">
    <name type="scientific">Scytonema hofmannii PCC 7110</name>
    <dbReference type="NCBI Taxonomy" id="128403"/>
    <lineage>
        <taxon>Bacteria</taxon>
        <taxon>Bacillati</taxon>
        <taxon>Cyanobacteriota</taxon>
        <taxon>Cyanophyceae</taxon>
        <taxon>Nostocales</taxon>
        <taxon>Scytonemataceae</taxon>
        <taxon>Scytonema</taxon>
    </lineage>
</organism>
<dbReference type="RefSeq" id="WP_017750009.1">
    <property type="nucleotide sequence ID" value="NZ_KQ976354.1"/>
</dbReference>
<dbReference type="Pfam" id="PF06296">
    <property type="entry name" value="RelE"/>
    <property type="match status" value="1"/>
</dbReference>
<sequence>MKIYKNRTFDRWARKEGLNNLSLCNAVNEMAAGLYDADLGGGLFKKRIAKPGKGKSGGFRTLVATNNEDRWFFIFGFSKNERSNVDKDEEEALKMLSKQLLAYTPEELEQAKNSNVLIEVNCNAEEKISNS</sequence>
<dbReference type="Proteomes" id="UP000076925">
    <property type="component" value="Unassembled WGS sequence"/>
</dbReference>
<accession>A0A139XE25</accession>
<keyword evidence="2" id="KW-1185">Reference proteome</keyword>
<name>A0A139XE25_9CYAN</name>
<dbReference type="PIRSF" id="PIRSF018634">
    <property type="entry name" value="UCP018634"/>
    <property type="match status" value="1"/>
</dbReference>
<evidence type="ECO:0008006" key="3">
    <source>
        <dbReference type="Google" id="ProtNLM"/>
    </source>
</evidence>
<comment type="caution">
    <text evidence="1">The sequence shown here is derived from an EMBL/GenBank/DDBJ whole genome shotgun (WGS) entry which is preliminary data.</text>
</comment>
<reference evidence="1 2" key="1">
    <citation type="journal article" date="2013" name="Genome Biol. Evol.">
        <title>Genomes of Stigonematalean cyanobacteria (subsection V) and the evolution of oxygenic photosynthesis from prokaryotes to plastids.</title>
        <authorList>
            <person name="Dagan T."/>
            <person name="Roettger M."/>
            <person name="Stucken K."/>
            <person name="Landan G."/>
            <person name="Koch R."/>
            <person name="Major P."/>
            <person name="Gould S.B."/>
            <person name="Goremykin V.V."/>
            <person name="Rippka R."/>
            <person name="Tandeau de Marsac N."/>
            <person name="Gugger M."/>
            <person name="Lockhart P.J."/>
            <person name="Allen J.F."/>
            <person name="Brune I."/>
            <person name="Maus I."/>
            <person name="Puhler A."/>
            <person name="Martin W.F."/>
        </authorList>
    </citation>
    <scope>NUCLEOTIDE SEQUENCE [LARGE SCALE GENOMIC DNA]</scope>
    <source>
        <strain evidence="1 2">PCC 7110</strain>
    </source>
</reference>
<protein>
    <recommendedName>
        <fullName evidence="3">Addiction module toxin RelE</fullName>
    </recommendedName>
</protein>